<sequence length="26" mass="3395">MYYIDLLFYSEASYYMLYCDISFFFW</sequence>
<protein>
    <submittedName>
        <fullName evidence="1">Uncharacterized protein</fullName>
    </submittedName>
</protein>
<evidence type="ECO:0000313" key="1">
    <source>
        <dbReference type="EMBL" id="JAH10549.1"/>
    </source>
</evidence>
<dbReference type="AlphaFoldDB" id="A0A0E9Q1C8"/>
<proteinExistence type="predicted"/>
<accession>A0A0E9Q1C8</accession>
<dbReference type="EMBL" id="GBXM01098028">
    <property type="protein sequence ID" value="JAH10549.1"/>
    <property type="molecule type" value="Transcribed_RNA"/>
</dbReference>
<organism evidence="1">
    <name type="scientific">Anguilla anguilla</name>
    <name type="common">European freshwater eel</name>
    <name type="synonym">Muraena anguilla</name>
    <dbReference type="NCBI Taxonomy" id="7936"/>
    <lineage>
        <taxon>Eukaryota</taxon>
        <taxon>Metazoa</taxon>
        <taxon>Chordata</taxon>
        <taxon>Craniata</taxon>
        <taxon>Vertebrata</taxon>
        <taxon>Euteleostomi</taxon>
        <taxon>Actinopterygii</taxon>
        <taxon>Neopterygii</taxon>
        <taxon>Teleostei</taxon>
        <taxon>Anguilliformes</taxon>
        <taxon>Anguillidae</taxon>
        <taxon>Anguilla</taxon>
    </lineage>
</organism>
<name>A0A0E9Q1C8_ANGAN</name>
<reference evidence="1" key="2">
    <citation type="journal article" date="2015" name="Fish Shellfish Immunol.">
        <title>Early steps in the European eel (Anguilla anguilla)-Vibrio vulnificus interaction in the gills: Role of the RtxA13 toxin.</title>
        <authorList>
            <person name="Callol A."/>
            <person name="Pajuelo D."/>
            <person name="Ebbesson L."/>
            <person name="Teles M."/>
            <person name="MacKenzie S."/>
            <person name="Amaro C."/>
        </authorList>
    </citation>
    <scope>NUCLEOTIDE SEQUENCE</scope>
</reference>
<reference evidence="1" key="1">
    <citation type="submission" date="2014-11" db="EMBL/GenBank/DDBJ databases">
        <authorList>
            <person name="Amaro Gonzalez C."/>
        </authorList>
    </citation>
    <scope>NUCLEOTIDE SEQUENCE</scope>
</reference>